<feature type="binding site" evidence="1">
    <location>
        <position position="126"/>
    </location>
    <ligand>
        <name>S-adenosyl-L-methionine</name>
        <dbReference type="ChEBI" id="CHEBI:59789"/>
    </ligand>
</feature>
<feature type="binding site" evidence="1">
    <location>
        <begin position="74"/>
        <end position="75"/>
    </location>
    <ligand>
        <name>S-adenosyl-L-methionine</name>
        <dbReference type="ChEBI" id="CHEBI:59789"/>
    </ligand>
</feature>
<evidence type="ECO:0000313" key="3">
    <source>
        <dbReference type="Proteomes" id="UP000199478"/>
    </source>
</evidence>
<dbReference type="GO" id="GO:0008990">
    <property type="term" value="F:rRNA (guanine-N2-)-methyltransferase activity"/>
    <property type="evidence" value="ECO:0007669"/>
    <property type="project" value="UniProtKB-UniRule"/>
</dbReference>
<dbReference type="Pfam" id="PF04445">
    <property type="entry name" value="SAM_MT"/>
    <property type="match status" value="1"/>
</dbReference>
<feature type="binding site" evidence="1">
    <location>
        <begin position="58"/>
        <end position="59"/>
    </location>
    <ligand>
        <name>S-adenosyl-L-methionine</name>
        <dbReference type="ChEBI" id="CHEBI:59789"/>
    </ligand>
</feature>
<keyword evidence="1" id="KW-0963">Cytoplasm</keyword>
<dbReference type="InterPro" id="IPR029063">
    <property type="entry name" value="SAM-dependent_MTases_sf"/>
</dbReference>
<keyword evidence="1" id="KW-0949">S-adenosyl-L-methionine</keyword>
<gene>
    <name evidence="1" type="primary">rsmJ</name>
    <name evidence="2" type="ORF">SAMN04488005_0248</name>
</gene>
<evidence type="ECO:0000313" key="2">
    <source>
        <dbReference type="EMBL" id="SFR32107.1"/>
    </source>
</evidence>
<comment type="similarity">
    <text evidence="1">Belongs to the methyltransferase superfamily. RsmJ family.</text>
</comment>
<dbReference type="EC" id="2.1.1.242" evidence="1"/>
<comment type="subcellular location">
    <subcellularLocation>
        <location evidence="1">Cytoplasm</location>
    </subcellularLocation>
</comment>
<reference evidence="3" key="1">
    <citation type="submission" date="2016-10" db="EMBL/GenBank/DDBJ databases">
        <authorList>
            <person name="Varghese N."/>
            <person name="Submissions S."/>
        </authorList>
    </citation>
    <scope>NUCLEOTIDE SEQUENCE [LARGE SCALE GENOMIC DNA]</scope>
    <source>
        <strain evidence="3">DSM 26879</strain>
    </source>
</reference>
<dbReference type="CDD" id="cd02440">
    <property type="entry name" value="AdoMet_MTases"/>
    <property type="match status" value="1"/>
</dbReference>
<keyword evidence="3" id="KW-1185">Reference proteome</keyword>
<dbReference type="InterPro" id="IPR007536">
    <property type="entry name" value="16SrRNA_methylTrfase_J"/>
</dbReference>
<dbReference type="AlphaFoldDB" id="A0A1I6FQP9"/>
<dbReference type="PANTHER" id="PTHR36112">
    <property type="entry name" value="RIBOSOMAL RNA SMALL SUBUNIT METHYLTRANSFERASE J"/>
    <property type="match status" value="1"/>
</dbReference>
<accession>A0A1I6FQP9</accession>
<comment type="catalytic activity">
    <reaction evidence="1">
        <text>guanosine(1516) in 16S rRNA + S-adenosyl-L-methionine = N(2)-methylguanosine(1516) in 16S rRNA + S-adenosyl-L-homocysteine + H(+)</text>
        <dbReference type="Rhea" id="RHEA:43220"/>
        <dbReference type="Rhea" id="RHEA-COMP:10412"/>
        <dbReference type="Rhea" id="RHEA-COMP:10413"/>
        <dbReference type="ChEBI" id="CHEBI:15378"/>
        <dbReference type="ChEBI" id="CHEBI:57856"/>
        <dbReference type="ChEBI" id="CHEBI:59789"/>
        <dbReference type="ChEBI" id="CHEBI:74269"/>
        <dbReference type="ChEBI" id="CHEBI:74481"/>
        <dbReference type="EC" id="2.1.1.242"/>
    </reaction>
</comment>
<dbReference type="STRING" id="390270.SAMN04488005_0248"/>
<dbReference type="SUPFAM" id="SSF53335">
    <property type="entry name" value="S-adenosyl-L-methionine-dependent methyltransferases"/>
    <property type="match status" value="1"/>
</dbReference>
<organism evidence="2 3">
    <name type="scientific">Yoonia tamlensis</name>
    <dbReference type="NCBI Taxonomy" id="390270"/>
    <lineage>
        <taxon>Bacteria</taxon>
        <taxon>Pseudomonadati</taxon>
        <taxon>Pseudomonadota</taxon>
        <taxon>Alphaproteobacteria</taxon>
        <taxon>Rhodobacterales</taxon>
        <taxon>Paracoccaceae</taxon>
        <taxon>Yoonia</taxon>
    </lineage>
</organism>
<dbReference type="Gene3D" id="3.40.50.150">
    <property type="entry name" value="Vaccinia Virus protein VP39"/>
    <property type="match status" value="1"/>
</dbReference>
<dbReference type="OrthoDB" id="3191794at2"/>
<dbReference type="Proteomes" id="UP000199478">
    <property type="component" value="Unassembled WGS sequence"/>
</dbReference>
<proteinExistence type="inferred from homology"/>
<evidence type="ECO:0000256" key="1">
    <source>
        <dbReference type="HAMAP-Rule" id="MF_01523"/>
    </source>
</evidence>
<dbReference type="RefSeq" id="WP_090195400.1">
    <property type="nucleotide sequence ID" value="NZ_FOYP01000001.1"/>
</dbReference>
<comment type="caution">
    <text evidence="1">Lacks conserved residue(s) required for the propagation of feature annotation.</text>
</comment>
<comment type="function">
    <text evidence="1">Specifically methylates the guanosine in position 1516 of 16S rRNA.</text>
</comment>
<dbReference type="EMBL" id="FOYP01000001">
    <property type="protein sequence ID" value="SFR32107.1"/>
    <property type="molecule type" value="Genomic_DNA"/>
</dbReference>
<dbReference type="GO" id="GO:0005737">
    <property type="term" value="C:cytoplasm"/>
    <property type="evidence" value="ECO:0007669"/>
    <property type="project" value="UniProtKB-SubCell"/>
</dbReference>
<keyword evidence="1 2" id="KW-0489">Methyltransferase</keyword>
<keyword evidence="1 2" id="KW-0808">Transferase</keyword>
<dbReference type="HAMAP" id="MF_01523">
    <property type="entry name" value="16SrRNA_methyltr_J"/>
    <property type="match status" value="1"/>
</dbReference>
<name>A0A1I6FQP9_9RHOB</name>
<sequence>MKKGSNQVARALRVDFVAGPVAHRLRFGGGRGQDLPKAMGLRSGKTPTIIDATAGLGRDSFLLASLGAQVTMIERSAKMHDLLADGMARAAQEGGELREIIDRMTLLEGDAMDLIPELSADAILIDPMHPERKNSALVKLELRQVREIVGSDDDAGDLVRLAIGHARKRVVLKWPAKADPIAGVQKCSHQIIGKSTRYDVFMTG</sequence>
<protein>
    <recommendedName>
        <fullName evidence="1">Ribosomal RNA small subunit methyltransferase J</fullName>
        <ecNumber evidence="1">2.1.1.242</ecNumber>
    </recommendedName>
    <alternativeName>
        <fullName evidence="1">16S rRNA m2G1516 methyltransferase</fullName>
    </alternativeName>
    <alternativeName>
        <fullName evidence="1">rRNA (guanine-N(2)-)-methyltransferase</fullName>
    </alternativeName>
</protein>
<dbReference type="PANTHER" id="PTHR36112:SF1">
    <property type="entry name" value="RIBOSOMAL RNA SMALL SUBUNIT METHYLTRANSFERASE J"/>
    <property type="match status" value="1"/>
</dbReference>
<keyword evidence="1" id="KW-0698">rRNA processing</keyword>